<dbReference type="GO" id="GO:0015628">
    <property type="term" value="P:protein secretion by the type II secretion system"/>
    <property type="evidence" value="ECO:0007669"/>
    <property type="project" value="TreeGrafter"/>
</dbReference>
<dbReference type="InterPro" id="IPR051675">
    <property type="entry name" value="Endo/Exo/Phosphatase_dom_1"/>
</dbReference>
<reference evidence="2 3" key="1">
    <citation type="submission" date="2019-07" db="EMBL/GenBank/DDBJ databases">
        <title>Genomic Encyclopedia of Type Strains, Phase I: the one thousand microbial genomes (KMG-I) project.</title>
        <authorList>
            <person name="Kyrpides N."/>
        </authorList>
    </citation>
    <scope>NUCLEOTIDE SEQUENCE [LARGE SCALE GENOMIC DNA]</scope>
    <source>
        <strain evidence="2 3">DSM 6562</strain>
    </source>
</reference>
<evidence type="ECO:0000313" key="3">
    <source>
        <dbReference type="Proteomes" id="UP000323166"/>
    </source>
</evidence>
<evidence type="ECO:0000259" key="1">
    <source>
        <dbReference type="SMART" id="SM00278"/>
    </source>
</evidence>
<dbReference type="InterPro" id="IPR019554">
    <property type="entry name" value="Soluble_ligand-bd"/>
</dbReference>
<dbReference type="Pfam" id="PF12836">
    <property type="entry name" value="HHH_3"/>
    <property type="match status" value="1"/>
</dbReference>
<dbReference type="SMART" id="SM00278">
    <property type="entry name" value="HhH1"/>
    <property type="match status" value="2"/>
</dbReference>
<dbReference type="GO" id="GO:0015627">
    <property type="term" value="C:type II protein secretion system complex"/>
    <property type="evidence" value="ECO:0007669"/>
    <property type="project" value="TreeGrafter"/>
</dbReference>
<dbReference type="PANTHER" id="PTHR21180">
    <property type="entry name" value="ENDONUCLEASE/EXONUCLEASE/PHOSPHATASE FAMILY DOMAIN-CONTAINING PROTEIN 1"/>
    <property type="match status" value="1"/>
</dbReference>
<proteinExistence type="predicted"/>
<comment type="caution">
    <text evidence="2">The sequence shown here is derived from an EMBL/GenBank/DDBJ whole genome shotgun (WGS) entry which is preliminary data.</text>
</comment>
<dbReference type="EMBL" id="VNHM01000002">
    <property type="protein sequence ID" value="TYO97219.1"/>
    <property type="molecule type" value="Genomic_DNA"/>
</dbReference>
<keyword evidence="3" id="KW-1185">Reference proteome</keyword>
<name>A0A5S4ZWN4_9FIRM</name>
<evidence type="ECO:0000313" key="2">
    <source>
        <dbReference type="EMBL" id="TYO97219.1"/>
    </source>
</evidence>
<protein>
    <submittedName>
        <fullName evidence="2">Competence protein ComEA</fullName>
    </submittedName>
</protein>
<organism evidence="2 3">
    <name type="scientific">Desulfallas thermosapovorans DSM 6562</name>
    <dbReference type="NCBI Taxonomy" id="1121431"/>
    <lineage>
        <taxon>Bacteria</taxon>
        <taxon>Bacillati</taxon>
        <taxon>Bacillota</taxon>
        <taxon>Clostridia</taxon>
        <taxon>Eubacteriales</taxon>
        <taxon>Desulfallaceae</taxon>
        <taxon>Desulfallas</taxon>
    </lineage>
</organism>
<dbReference type="InterPro" id="IPR010994">
    <property type="entry name" value="RuvA_2-like"/>
</dbReference>
<gene>
    <name evidence="2" type="ORF">LX24_00402</name>
</gene>
<dbReference type="InterPro" id="IPR004509">
    <property type="entry name" value="Competence_ComEA_HhH"/>
</dbReference>
<sequence length="218" mass="23168">MFQLEKRHQWVLLILAAVILFGAGHKYARMQTAGPLVTDNLVPGAVENGDPGNGSTARSSETKEIQHVIVHVAGAVQKPGVYRLPTGSRVVDAVNMAGPTENSALDYMNLAATLEDGKQITVYSVEQISRQQLPGAVQGALTAEGVVSPGGNGAGSININTASMAQLEELPGIGPSLAQRIIDYRTQHGPFLTIEDIQNVSGIGEKRFEQMKNLICVN</sequence>
<dbReference type="AlphaFoldDB" id="A0A5S4ZWN4"/>
<dbReference type="SUPFAM" id="SSF47781">
    <property type="entry name" value="RuvA domain 2-like"/>
    <property type="match status" value="1"/>
</dbReference>
<feature type="domain" description="Helix-hairpin-helix DNA-binding motif class 1" evidence="1">
    <location>
        <begin position="165"/>
        <end position="184"/>
    </location>
</feature>
<dbReference type="Pfam" id="PF10531">
    <property type="entry name" value="SLBB"/>
    <property type="match status" value="1"/>
</dbReference>
<dbReference type="InterPro" id="IPR003583">
    <property type="entry name" value="Hlx-hairpin-Hlx_DNA-bd_motif"/>
</dbReference>
<dbReference type="GO" id="GO:0006281">
    <property type="term" value="P:DNA repair"/>
    <property type="evidence" value="ECO:0007669"/>
    <property type="project" value="InterPro"/>
</dbReference>
<dbReference type="Gene3D" id="3.10.560.10">
    <property type="entry name" value="Outer membrane lipoprotein wza domain like"/>
    <property type="match status" value="1"/>
</dbReference>
<dbReference type="Proteomes" id="UP000323166">
    <property type="component" value="Unassembled WGS sequence"/>
</dbReference>
<dbReference type="NCBIfam" id="TIGR00426">
    <property type="entry name" value="competence protein ComEA helix-hairpin-helix repeat region"/>
    <property type="match status" value="1"/>
</dbReference>
<dbReference type="PANTHER" id="PTHR21180:SF32">
    <property type="entry name" value="ENDONUCLEASE_EXONUCLEASE_PHOSPHATASE FAMILY DOMAIN-CONTAINING PROTEIN 1"/>
    <property type="match status" value="1"/>
</dbReference>
<dbReference type="Gene3D" id="1.10.150.280">
    <property type="entry name" value="AF1531-like domain"/>
    <property type="match status" value="1"/>
</dbReference>
<dbReference type="GO" id="GO:0003677">
    <property type="term" value="F:DNA binding"/>
    <property type="evidence" value="ECO:0007669"/>
    <property type="project" value="InterPro"/>
</dbReference>
<accession>A0A5S4ZWN4</accession>
<feature type="domain" description="Helix-hairpin-helix DNA-binding motif class 1" evidence="1">
    <location>
        <begin position="195"/>
        <end position="214"/>
    </location>
</feature>